<feature type="domain" description="SAF" evidence="2">
    <location>
        <begin position="63"/>
        <end position="126"/>
    </location>
</feature>
<dbReference type="RefSeq" id="WP_157324320.1">
    <property type="nucleotide sequence ID" value="NZ_BMFX01000004.1"/>
</dbReference>
<dbReference type="Proteomes" id="UP000460157">
    <property type="component" value="Unassembled WGS sequence"/>
</dbReference>
<feature type="transmembrane region" description="Helical" evidence="1">
    <location>
        <begin position="38"/>
        <end position="56"/>
    </location>
</feature>
<keyword evidence="3" id="KW-0966">Cell projection</keyword>
<keyword evidence="3" id="KW-0282">Flagellum</keyword>
<keyword evidence="1" id="KW-0812">Transmembrane</keyword>
<dbReference type="InterPro" id="IPR013974">
    <property type="entry name" value="SAF"/>
</dbReference>
<dbReference type="OrthoDB" id="5192391at2"/>
<name>A0A7K1ULJ3_9MICC</name>
<comment type="caution">
    <text evidence="3">The sequence shown here is derived from an EMBL/GenBank/DDBJ whole genome shotgun (WGS) entry which is preliminary data.</text>
</comment>
<organism evidence="3 4">
    <name type="scientific">Nesterenkonia alkaliphila</name>
    <dbReference type="NCBI Taxonomy" id="1463631"/>
    <lineage>
        <taxon>Bacteria</taxon>
        <taxon>Bacillati</taxon>
        <taxon>Actinomycetota</taxon>
        <taxon>Actinomycetes</taxon>
        <taxon>Micrococcales</taxon>
        <taxon>Micrococcaceae</taxon>
        <taxon>Nesterenkonia</taxon>
    </lineage>
</organism>
<keyword evidence="1" id="KW-0472">Membrane</keyword>
<dbReference type="CDD" id="cd11614">
    <property type="entry name" value="SAF_CpaB_FlgA_like"/>
    <property type="match status" value="1"/>
</dbReference>
<evidence type="ECO:0000259" key="2">
    <source>
        <dbReference type="SMART" id="SM00858"/>
    </source>
</evidence>
<keyword evidence="4" id="KW-1185">Reference proteome</keyword>
<keyword evidence="3" id="KW-0969">Cilium</keyword>
<keyword evidence="1" id="KW-1133">Transmembrane helix</keyword>
<dbReference type="EMBL" id="WRPM01000077">
    <property type="protein sequence ID" value="MVT26901.1"/>
    <property type="molecule type" value="Genomic_DNA"/>
</dbReference>
<evidence type="ECO:0000313" key="3">
    <source>
        <dbReference type="EMBL" id="MVT26901.1"/>
    </source>
</evidence>
<protein>
    <submittedName>
        <fullName evidence="3">Flagellar biosynthesis protein FlgA</fullName>
    </submittedName>
</protein>
<accession>A0A7K1ULJ3</accession>
<reference evidence="3 4" key="1">
    <citation type="submission" date="2019-12" db="EMBL/GenBank/DDBJ databases">
        <title>Nesterenkonia muleiensis sp. nov., a novel actinobacterium isolated from sap of Populus euphratica.</title>
        <authorList>
            <person name="Wang R."/>
        </authorList>
    </citation>
    <scope>NUCLEOTIDE SEQUENCE [LARGE SCALE GENOMIC DNA]</scope>
    <source>
        <strain evidence="3 4">F10</strain>
    </source>
</reference>
<gene>
    <name evidence="3" type="ORF">GNZ21_11120</name>
</gene>
<sequence>MPHPAEQSSSSGAVPGATTIQAPVAARLRRPSWRDPRLIAGALLVLASVVGTVLLVNAQDRTVPVYAADRVLSTGTALAQEDLRIVHVQLEDSAAAYLSAEAELPENAQLIRAVGEGELIPAAALAQSDPDQRQPVTVEVHHELARAVEPGRQVDVWAAGGFSGPESQAEVTLLAAGSEVAEIRESSSGFGASGTLTIELLVDPAELTGLLTALGSGDTITVLPAGLWDQ</sequence>
<proteinExistence type="predicted"/>
<dbReference type="AlphaFoldDB" id="A0A7K1ULJ3"/>
<evidence type="ECO:0000256" key="1">
    <source>
        <dbReference type="SAM" id="Phobius"/>
    </source>
</evidence>
<evidence type="ECO:0000313" key="4">
    <source>
        <dbReference type="Proteomes" id="UP000460157"/>
    </source>
</evidence>
<dbReference type="SMART" id="SM00858">
    <property type="entry name" value="SAF"/>
    <property type="match status" value="1"/>
</dbReference>